<name>A0A834IVM7_RHYFE</name>
<evidence type="ECO:0000313" key="3">
    <source>
        <dbReference type="Proteomes" id="UP000625711"/>
    </source>
</evidence>
<sequence length="93" mass="10218">MAKSNLCVANSAFLLIFETFYDPDTPLSPLDKKVVRKGKNKYTFNFTGLSDTINNSCEAALTKDEVLSTASHSDSSNVRKRGLRARSTAIRDG</sequence>
<evidence type="ECO:0000313" key="2">
    <source>
        <dbReference type="EMBL" id="KAF7288084.1"/>
    </source>
</evidence>
<reference evidence="2" key="1">
    <citation type="submission" date="2020-08" db="EMBL/GenBank/DDBJ databases">
        <title>Genome sequencing and assembly of the red palm weevil Rhynchophorus ferrugineus.</title>
        <authorList>
            <person name="Dias G.B."/>
            <person name="Bergman C.M."/>
            <person name="Manee M."/>
        </authorList>
    </citation>
    <scope>NUCLEOTIDE SEQUENCE</scope>
    <source>
        <strain evidence="2">AA-2017</strain>
        <tissue evidence="2">Whole larva</tissue>
    </source>
</reference>
<protein>
    <submittedName>
        <fullName evidence="2">Uncharacterized protein</fullName>
    </submittedName>
</protein>
<comment type="caution">
    <text evidence="2">The sequence shown here is derived from an EMBL/GenBank/DDBJ whole genome shotgun (WGS) entry which is preliminary data.</text>
</comment>
<dbReference type="EMBL" id="JAACXV010000001">
    <property type="protein sequence ID" value="KAF7288084.1"/>
    <property type="molecule type" value="Genomic_DNA"/>
</dbReference>
<proteinExistence type="predicted"/>
<accession>A0A834IVM7</accession>
<evidence type="ECO:0000256" key="1">
    <source>
        <dbReference type="SAM" id="MobiDB-lite"/>
    </source>
</evidence>
<dbReference type="AlphaFoldDB" id="A0A834IVM7"/>
<feature type="region of interest" description="Disordered" evidence="1">
    <location>
        <begin position="69"/>
        <end position="93"/>
    </location>
</feature>
<organism evidence="2 3">
    <name type="scientific">Rhynchophorus ferrugineus</name>
    <name type="common">Red palm weevil</name>
    <name type="synonym">Curculio ferrugineus</name>
    <dbReference type="NCBI Taxonomy" id="354439"/>
    <lineage>
        <taxon>Eukaryota</taxon>
        <taxon>Metazoa</taxon>
        <taxon>Ecdysozoa</taxon>
        <taxon>Arthropoda</taxon>
        <taxon>Hexapoda</taxon>
        <taxon>Insecta</taxon>
        <taxon>Pterygota</taxon>
        <taxon>Neoptera</taxon>
        <taxon>Endopterygota</taxon>
        <taxon>Coleoptera</taxon>
        <taxon>Polyphaga</taxon>
        <taxon>Cucujiformia</taxon>
        <taxon>Curculionidae</taxon>
        <taxon>Dryophthorinae</taxon>
        <taxon>Rhynchophorus</taxon>
    </lineage>
</organism>
<keyword evidence="3" id="KW-1185">Reference proteome</keyword>
<dbReference type="Proteomes" id="UP000625711">
    <property type="component" value="Unassembled WGS sequence"/>
</dbReference>
<gene>
    <name evidence="2" type="ORF">GWI33_000137</name>
</gene>